<dbReference type="AlphaFoldDB" id="A0A9D4CHW0"/>
<evidence type="ECO:0000313" key="3">
    <source>
        <dbReference type="Proteomes" id="UP000828390"/>
    </source>
</evidence>
<feature type="coiled-coil region" evidence="1">
    <location>
        <begin position="5"/>
        <end position="32"/>
    </location>
</feature>
<dbReference type="EMBL" id="JAIWYP010000012">
    <property type="protein sequence ID" value="KAH3724793.1"/>
    <property type="molecule type" value="Genomic_DNA"/>
</dbReference>
<keyword evidence="1" id="KW-0175">Coiled coil</keyword>
<comment type="caution">
    <text evidence="2">The sequence shown here is derived from an EMBL/GenBank/DDBJ whole genome shotgun (WGS) entry which is preliminary data.</text>
</comment>
<dbReference type="Proteomes" id="UP000828390">
    <property type="component" value="Unassembled WGS sequence"/>
</dbReference>
<proteinExistence type="predicted"/>
<evidence type="ECO:0000313" key="2">
    <source>
        <dbReference type="EMBL" id="KAH3724793.1"/>
    </source>
</evidence>
<evidence type="ECO:0000256" key="1">
    <source>
        <dbReference type="SAM" id="Coils"/>
    </source>
</evidence>
<protein>
    <submittedName>
        <fullName evidence="2">Uncharacterized protein</fullName>
    </submittedName>
</protein>
<organism evidence="2 3">
    <name type="scientific">Dreissena polymorpha</name>
    <name type="common">Zebra mussel</name>
    <name type="synonym">Mytilus polymorpha</name>
    <dbReference type="NCBI Taxonomy" id="45954"/>
    <lineage>
        <taxon>Eukaryota</taxon>
        <taxon>Metazoa</taxon>
        <taxon>Spiralia</taxon>
        <taxon>Lophotrochozoa</taxon>
        <taxon>Mollusca</taxon>
        <taxon>Bivalvia</taxon>
        <taxon>Autobranchia</taxon>
        <taxon>Heteroconchia</taxon>
        <taxon>Euheterodonta</taxon>
        <taxon>Imparidentia</taxon>
        <taxon>Neoheterodontei</taxon>
        <taxon>Myida</taxon>
        <taxon>Dreissenoidea</taxon>
        <taxon>Dreissenidae</taxon>
        <taxon>Dreissena</taxon>
    </lineage>
</organism>
<accession>A0A9D4CHW0</accession>
<gene>
    <name evidence="2" type="ORF">DPMN_050619</name>
</gene>
<reference evidence="2" key="1">
    <citation type="journal article" date="2019" name="bioRxiv">
        <title>The Genome of the Zebra Mussel, Dreissena polymorpha: A Resource for Invasive Species Research.</title>
        <authorList>
            <person name="McCartney M.A."/>
            <person name="Auch B."/>
            <person name="Kono T."/>
            <person name="Mallez S."/>
            <person name="Zhang Y."/>
            <person name="Obille A."/>
            <person name="Becker A."/>
            <person name="Abrahante J.E."/>
            <person name="Garbe J."/>
            <person name="Badalamenti J.P."/>
            <person name="Herman A."/>
            <person name="Mangelson H."/>
            <person name="Liachko I."/>
            <person name="Sullivan S."/>
            <person name="Sone E.D."/>
            <person name="Koren S."/>
            <person name="Silverstein K.A.T."/>
            <person name="Beckman K.B."/>
            <person name="Gohl D.M."/>
        </authorList>
    </citation>
    <scope>NUCLEOTIDE SEQUENCE</scope>
    <source>
        <strain evidence="2">Duluth1</strain>
        <tissue evidence="2">Whole animal</tissue>
    </source>
</reference>
<name>A0A9D4CHW0_DREPO</name>
<keyword evidence="3" id="KW-1185">Reference proteome</keyword>
<reference evidence="2" key="2">
    <citation type="submission" date="2020-11" db="EMBL/GenBank/DDBJ databases">
        <authorList>
            <person name="McCartney M.A."/>
            <person name="Auch B."/>
            <person name="Kono T."/>
            <person name="Mallez S."/>
            <person name="Becker A."/>
            <person name="Gohl D.M."/>
            <person name="Silverstein K.A.T."/>
            <person name="Koren S."/>
            <person name="Bechman K.B."/>
            <person name="Herman A."/>
            <person name="Abrahante J.E."/>
            <person name="Garbe J."/>
        </authorList>
    </citation>
    <scope>NUCLEOTIDE SEQUENCE</scope>
    <source>
        <strain evidence="2">Duluth1</strain>
        <tissue evidence="2">Whole animal</tissue>
    </source>
</reference>
<sequence>MEGSILEHTNERDALQKQVNDQSVEIEALRLKQCETEYSQSSSLNDLEQYGRRNSIRMLKLPIVLGNKYQIKADQ</sequence>